<dbReference type="EMBL" id="JAEFBK010000009">
    <property type="protein sequence ID" value="KAG7569749.1"/>
    <property type="molecule type" value="Genomic_DNA"/>
</dbReference>
<evidence type="ECO:0000256" key="1">
    <source>
        <dbReference type="SAM" id="MobiDB-lite"/>
    </source>
</evidence>
<dbReference type="AlphaFoldDB" id="A0A8T2AAF7"/>
<proteinExistence type="predicted"/>
<evidence type="ECO:0000259" key="2">
    <source>
        <dbReference type="Pfam" id="PF14309"/>
    </source>
</evidence>
<sequence>MESKEIRSSSVIERSMRFNGLFQPLHQDKLRVVVKKQNQQIQKESISGFTVIPTKELCRVYLRKPNLLASKGIIDALAKPPHRNYGRRYDQQNLKSKLRHHHTTSVDTLKHKFGKKENSLRYFTPLGFSSGSHLGDRKTGKDLSFEEKSKEMKKLCDGTTTFGQKKDRVVREVKSSLMVSTTRDRVAADVKFKDLSSSGFISKDKNDESLDCSNASLECQTNSEEAHQPSPVSVLEPMFYEDILDDSEDLPYPDFQSLEKQLETLKSESESYSDGSGMEVSSDEESALDSETKESKDSAPIGVLDTQESRDSSYIDDILAEVVLGDKNWVPGKRDSLDLVTIPKIFEKLEKKYYAETSWKRSERKILFDRVNSGLVEILESFSATPTWKKPVSRRLGTALSTCGLKQELWKVLSRQEKRAKKESLAKVPVIDIDKWLELEADDESVVCELESMIVDELLAEVVSFM</sequence>
<organism evidence="3 4">
    <name type="scientific">Arabidopsis thaliana x Arabidopsis arenosa</name>
    <dbReference type="NCBI Taxonomy" id="1240361"/>
    <lineage>
        <taxon>Eukaryota</taxon>
        <taxon>Viridiplantae</taxon>
        <taxon>Streptophyta</taxon>
        <taxon>Embryophyta</taxon>
        <taxon>Tracheophyta</taxon>
        <taxon>Spermatophyta</taxon>
        <taxon>Magnoliopsida</taxon>
        <taxon>eudicotyledons</taxon>
        <taxon>Gunneridae</taxon>
        <taxon>Pentapetalae</taxon>
        <taxon>rosids</taxon>
        <taxon>malvids</taxon>
        <taxon>Brassicales</taxon>
        <taxon>Brassicaceae</taxon>
        <taxon>Camelineae</taxon>
        <taxon>Arabidopsis</taxon>
    </lineage>
</organism>
<dbReference type="PANTHER" id="PTHR46836">
    <property type="entry name" value="AFADIN"/>
    <property type="match status" value="1"/>
</dbReference>
<dbReference type="PANTHER" id="PTHR46836:SF7">
    <property type="entry name" value="PHOSPHATIDYLINOSITOL N-ACETYGLUCOSAMINLYTRANSFERASE SUBUNIT P-LIKE PROTEIN"/>
    <property type="match status" value="1"/>
</dbReference>
<feature type="domain" description="DUF4378" evidence="2">
    <location>
        <begin position="312"/>
        <end position="461"/>
    </location>
</feature>
<keyword evidence="4" id="KW-1185">Reference proteome</keyword>
<dbReference type="Proteomes" id="UP000694240">
    <property type="component" value="Chromosome 9"/>
</dbReference>
<evidence type="ECO:0000313" key="3">
    <source>
        <dbReference type="EMBL" id="KAG7569750.1"/>
    </source>
</evidence>
<protein>
    <recommendedName>
        <fullName evidence="2">DUF4378 domain-containing protein</fullName>
    </recommendedName>
</protein>
<reference evidence="3 4" key="1">
    <citation type="submission" date="2020-12" db="EMBL/GenBank/DDBJ databases">
        <title>Concerted genomic and epigenomic changes stabilize Arabidopsis allopolyploids.</title>
        <authorList>
            <person name="Chen Z."/>
        </authorList>
    </citation>
    <scope>NUCLEOTIDE SEQUENCE [LARGE SCALE GENOMIC DNA]</scope>
    <source>
        <strain evidence="3">Allo738</strain>
        <tissue evidence="3">Leaf</tissue>
    </source>
</reference>
<feature type="region of interest" description="Disordered" evidence="1">
    <location>
        <begin position="263"/>
        <end position="308"/>
    </location>
</feature>
<dbReference type="EMBL" id="JAEFBK010000009">
    <property type="protein sequence ID" value="KAG7569750.1"/>
    <property type="molecule type" value="Genomic_DNA"/>
</dbReference>
<gene>
    <name evidence="3" type="ORF">ISN45_Aa04g024400</name>
</gene>
<accession>A0A8T2AAF7</accession>
<dbReference type="InterPro" id="IPR025486">
    <property type="entry name" value="DUF4378"/>
</dbReference>
<name>A0A8T2AAF7_9BRAS</name>
<comment type="caution">
    <text evidence="3">The sequence shown here is derived from an EMBL/GenBank/DDBJ whole genome shotgun (WGS) entry which is preliminary data.</text>
</comment>
<dbReference type="Pfam" id="PF14309">
    <property type="entry name" value="DUF4378"/>
    <property type="match status" value="1"/>
</dbReference>
<evidence type="ECO:0000313" key="4">
    <source>
        <dbReference type="Proteomes" id="UP000694240"/>
    </source>
</evidence>